<dbReference type="PANTHER" id="PTHR45825:SF2">
    <property type="entry name" value="STARCH SYNTHASE 2, CHLOROPLASTIC_AMYLOPLASTIC"/>
    <property type="match status" value="1"/>
</dbReference>
<feature type="compositionally biased region" description="Low complexity" evidence="12">
    <location>
        <begin position="157"/>
        <end position="174"/>
    </location>
</feature>
<evidence type="ECO:0000256" key="7">
    <source>
        <dbReference type="ARBA" id="ARBA00022679"/>
    </source>
</evidence>
<dbReference type="HAMAP" id="MF_00484">
    <property type="entry name" value="Glycogen_synth"/>
    <property type="match status" value="1"/>
</dbReference>
<keyword evidence="16" id="KW-1185">Reference proteome</keyword>
<dbReference type="Gene3D" id="3.40.50.2000">
    <property type="entry name" value="Glycogen Phosphorylase B"/>
    <property type="match status" value="2"/>
</dbReference>
<accession>A0A200QH29</accession>
<comment type="subcellular location">
    <subcellularLocation>
        <location evidence="11">Plastid</location>
        <location evidence="11">Chloroplast</location>
    </subcellularLocation>
    <subcellularLocation>
        <location evidence="11">Plastid</location>
        <location evidence="11">Amyloplast</location>
    </subcellularLocation>
</comment>
<dbReference type="GO" id="GO:0009507">
    <property type="term" value="C:chloroplast"/>
    <property type="evidence" value="ECO:0007669"/>
    <property type="project" value="UniProtKB-SubCell"/>
</dbReference>
<dbReference type="OMA" id="CYSPGCH"/>
<dbReference type="GO" id="GO:0019252">
    <property type="term" value="P:starch biosynthetic process"/>
    <property type="evidence" value="ECO:0007669"/>
    <property type="project" value="UniProtKB-UniRule"/>
</dbReference>
<dbReference type="Pfam" id="PF00534">
    <property type="entry name" value="Glycos_transf_1"/>
    <property type="match status" value="1"/>
</dbReference>
<evidence type="ECO:0000256" key="1">
    <source>
        <dbReference type="ARBA" id="ARBA00001478"/>
    </source>
</evidence>
<keyword evidence="9" id="KW-0809">Transit peptide</keyword>
<evidence type="ECO:0000259" key="14">
    <source>
        <dbReference type="Pfam" id="PF08323"/>
    </source>
</evidence>
<comment type="pathway">
    <text evidence="2 11">Glycan biosynthesis; starch biosynthesis.</text>
</comment>
<dbReference type="GO" id="GO:0009501">
    <property type="term" value="C:amyloplast"/>
    <property type="evidence" value="ECO:0007669"/>
    <property type="project" value="UniProtKB-SubCell"/>
</dbReference>
<dbReference type="GO" id="GO:0010021">
    <property type="term" value="P:amylopectin biosynthetic process"/>
    <property type="evidence" value="ECO:0007669"/>
    <property type="project" value="UniProtKB-ARBA"/>
</dbReference>
<dbReference type="InterPro" id="IPR011835">
    <property type="entry name" value="GS/SS"/>
</dbReference>
<dbReference type="EC" id="2.4.1.-" evidence="11"/>
<dbReference type="UniPathway" id="UPA00152"/>
<comment type="catalytic activity">
    <reaction evidence="1">
        <text>[(1-&gt;4)-alpha-D-glucosyl](n) + ADP-alpha-D-glucose = [(1-&gt;4)-alpha-D-glucosyl](n+1) + ADP + H(+)</text>
        <dbReference type="Rhea" id="RHEA:18189"/>
        <dbReference type="Rhea" id="RHEA-COMP:9584"/>
        <dbReference type="Rhea" id="RHEA-COMP:9587"/>
        <dbReference type="ChEBI" id="CHEBI:15378"/>
        <dbReference type="ChEBI" id="CHEBI:15444"/>
        <dbReference type="ChEBI" id="CHEBI:57498"/>
        <dbReference type="ChEBI" id="CHEBI:456216"/>
        <dbReference type="EC" id="2.4.1.21"/>
    </reaction>
</comment>
<dbReference type="InParanoid" id="A0A200QH29"/>
<dbReference type="STRING" id="56857.A0A200QH29"/>
<dbReference type="OrthoDB" id="512920at2759"/>
<evidence type="ECO:0000313" key="16">
    <source>
        <dbReference type="Proteomes" id="UP000195402"/>
    </source>
</evidence>
<feature type="domain" description="Starch synthase catalytic" evidence="14">
    <location>
        <begin position="280"/>
        <end position="522"/>
    </location>
</feature>
<evidence type="ECO:0000256" key="10">
    <source>
        <dbReference type="ARBA" id="ARBA00023234"/>
    </source>
</evidence>
<comment type="caution">
    <text evidence="15">The sequence shown here is derived from an EMBL/GenBank/DDBJ whole genome shotgun (WGS) entry which is preliminary data.</text>
</comment>
<dbReference type="InterPro" id="IPR001296">
    <property type="entry name" value="Glyco_trans_1"/>
</dbReference>
<feature type="region of interest" description="Disordered" evidence="12">
    <location>
        <begin position="210"/>
        <end position="241"/>
    </location>
</feature>
<evidence type="ECO:0000256" key="3">
    <source>
        <dbReference type="ARBA" id="ARBA00010281"/>
    </source>
</evidence>
<protein>
    <recommendedName>
        <fullName evidence="11">Starch synthase, chloroplastic/amyloplastic</fullName>
        <ecNumber evidence="11">2.4.1.-</ecNumber>
    </recommendedName>
</protein>
<evidence type="ECO:0000256" key="4">
    <source>
        <dbReference type="ARBA" id="ARBA00022528"/>
    </source>
</evidence>
<reference evidence="15 16" key="1">
    <citation type="journal article" date="2017" name="Mol. Plant">
        <title>The Genome of Medicinal Plant Macleaya cordata Provides New Insights into Benzylisoquinoline Alkaloids Metabolism.</title>
        <authorList>
            <person name="Liu X."/>
            <person name="Liu Y."/>
            <person name="Huang P."/>
            <person name="Ma Y."/>
            <person name="Qing Z."/>
            <person name="Tang Q."/>
            <person name="Cao H."/>
            <person name="Cheng P."/>
            <person name="Zheng Y."/>
            <person name="Yuan Z."/>
            <person name="Zhou Y."/>
            <person name="Liu J."/>
            <person name="Tang Z."/>
            <person name="Zhuo Y."/>
            <person name="Zhang Y."/>
            <person name="Yu L."/>
            <person name="Huang J."/>
            <person name="Yang P."/>
            <person name="Peng Q."/>
            <person name="Zhang J."/>
            <person name="Jiang W."/>
            <person name="Zhang Z."/>
            <person name="Lin K."/>
            <person name="Ro D.K."/>
            <person name="Chen X."/>
            <person name="Xiong X."/>
            <person name="Shang Y."/>
            <person name="Huang S."/>
            <person name="Zeng J."/>
        </authorList>
    </citation>
    <scope>NUCLEOTIDE SEQUENCE [LARGE SCALE GENOMIC DNA]</scope>
    <source>
        <strain evidence="16">cv. BLH2017</strain>
        <tissue evidence="15">Root</tissue>
    </source>
</reference>
<dbReference type="CDD" id="cd03791">
    <property type="entry name" value="GT5_Glycogen_synthase_DULL1-like"/>
    <property type="match status" value="1"/>
</dbReference>
<evidence type="ECO:0000256" key="8">
    <source>
        <dbReference type="ARBA" id="ARBA00022922"/>
    </source>
</evidence>
<keyword evidence="4 11" id="KW-0150">Chloroplast</keyword>
<evidence type="ECO:0000256" key="5">
    <source>
        <dbReference type="ARBA" id="ARBA00022640"/>
    </source>
</evidence>
<dbReference type="PANTHER" id="PTHR45825">
    <property type="entry name" value="GRANULE-BOUND STARCH SYNTHASE 1, CHLOROPLASTIC/AMYLOPLASTIC"/>
    <property type="match status" value="1"/>
</dbReference>
<dbReference type="SUPFAM" id="SSF53756">
    <property type="entry name" value="UDP-Glycosyltransferase/glycogen phosphorylase"/>
    <property type="match status" value="1"/>
</dbReference>
<feature type="domain" description="Glycosyl transferase family 1" evidence="13">
    <location>
        <begin position="579"/>
        <end position="723"/>
    </location>
</feature>
<dbReference type="FunCoup" id="A0A200QH29">
    <property type="interactions" value="192"/>
</dbReference>
<keyword evidence="5" id="KW-0934">Plastid</keyword>
<dbReference type="Pfam" id="PF08323">
    <property type="entry name" value="Glyco_transf_5"/>
    <property type="match status" value="1"/>
</dbReference>
<dbReference type="FunFam" id="3.40.50.2000:FF:000048">
    <property type="entry name" value="Starch synthase, chloroplastic/amyloplastic"/>
    <property type="match status" value="1"/>
</dbReference>
<dbReference type="InterPro" id="IPR013534">
    <property type="entry name" value="Starch_synth_cat_dom"/>
</dbReference>
<evidence type="ECO:0000256" key="12">
    <source>
        <dbReference type="SAM" id="MobiDB-lite"/>
    </source>
</evidence>
<evidence type="ECO:0000256" key="6">
    <source>
        <dbReference type="ARBA" id="ARBA00022676"/>
    </source>
</evidence>
<sequence>MTSIGSPSFIVMENSVLFHSGNSHIRLPRFHSYGSRGRSSLDCSPNFSKCGFLKVADGENFLGLFLDGEKMINRGKCVRAIGKNDAKGDDGDESEDRIQATINKSKKVLALQKELLQQIAERKELVSSIRNSITSSEDDLLSYNETSKSILNRDLASTSGGDSDGESTSGFTSGKYVPSTGVNIPVGVEGEKEPERNLPLEQVPSNMNFQKKSKTTSLEEFRSERVPSFHSKAPETSRPEEEKLEELAEVSLEDFTHEANGAPVGEHIESPPLAGVNVMNIILVSAECTPWSKTGGLGDVAGALPKALARRGHRVMVVAPLYGNYAEPQHTGVRKRYKVDGQDMEVSYLQAYIDGVDFVFIESPLFRNIENNIYGGQRVDILKRMVLFCKAAVEVPWYVPCGGVCYGDGNLAFIANDWHTALLPVYLKAYYRDNGLMSYTRSVLVIHNIAHQGRGPVDDFSYVDLPGHYIDLFKLYDPLGGDHFNIFAAGLKTADRIVTVSHGYAWELKTQEGGWGLHGIINENDWKLKGIVNGIDTKEWNPKLDVHLTSDGYTNYSLETLDTGKSKCKAALQQELGLPIREDVPLIGFIGRLDHQKGVDLIAEAMPWMVGQDIQLVMLGTGRPDLENMLRQFESQHHDKVRGWVGFSVKVAHRITAGADILLMPSRFEPCGLNQLYAMNYGTIPVVHAVGGLRDTVQPFDPFAESGFGWTFERAEADRLIHALGNCLLTYREYKESWKGIQKRGMMRDLSWDNAAQNYEEVLLAAKYQW</sequence>
<evidence type="ECO:0000259" key="13">
    <source>
        <dbReference type="Pfam" id="PF00534"/>
    </source>
</evidence>
<feature type="region of interest" description="Disordered" evidence="12">
    <location>
        <begin position="154"/>
        <end position="176"/>
    </location>
</feature>
<keyword evidence="7 15" id="KW-0808">Transferase</keyword>
<evidence type="ECO:0000313" key="15">
    <source>
        <dbReference type="EMBL" id="OVA09818.1"/>
    </source>
</evidence>
<keyword evidence="8 11" id="KW-0750">Starch biosynthesis</keyword>
<name>A0A200QH29_MACCD</name>
<evidence type="ECO:0000256" key="9">
    <source>
        <dbReference type="ARBA" id="ARBA00022946"/>
    </source>
</evidence>
<dbReference type="EMBL" id="MVGT01002045">
    <property type="protein sequence ID" value="OVA09818.1"/>
    <property type="molecule type" value="Genomic_DNA"/>
</dbReference>
<organism evidence="15 16">
    <name type="scientific">Macleaya cordata</name>
    <name type="common">Five-seeded plume-poppy</name>
    <name type="synonym">Bocconia cordata</name>
    <dbReference type="NCBI Taxonomy" id="56857"/>
    <lineage>
        <taxon>Eukaryota</taxon>
        <taxon>Viridiplantae</taxon>
        <taxon>Streptophyta</taxon>
        <taxon>Embryophyta</taxon>
        <taxon>Tracheophyta</taxon>
        <taxon>Spermatophyta</taxon>
        <taxon>Magnoliopsida</taxon>
        <taxon>Ranunculales</taxon>
        <taxon>Papaveraceae</taxon>
        <taxon>Papaveroideae</taxon>
        <taxon>Macleaya</taxon>
    </lineage>
</organism>
<dbReference type="FunFam" id="3.40.50.2000:FF:000025">
    <property type="entry name" value="Starch synthase, chloroplastic/amyloplastic"/>
    <property type="match status" value="1"/>
</dbReference>
<keyword evidence="6 11" id="KW-0328">Glycosyltransferase</keyword>
<proteinExistence type="inferred from homology"/>
<dbReference type="GO" id="GO:0009011">
    <property type="term" value="F:alpha-1,4-glucan glucosyltransferase (ADP-glucose donor) activity"/>
    <property type="evidence" value="ECO:0007669"/>
    <property type="project" value="UniProtKB-EC"/>
</dbReference>
<dbReference type="AlphaFoldDB" id="A0A200QH29"/>
<evidence type="ECO:0000256" key="2">
    <source>
        <dbReference type="ARBA" id="ARBA00004727"/>
    </source>
</evidence>
<keyword evidence="10 11" id="KW-0035">Amyloplast</keyword>
<dbReference type="NCBIfam" id="TIGR02095">
    <property type="entry name" value="glgA"/>
    <property type="match status" value="1"/>
</dbReference>
<dbReference type="Proteomes" id="UP000195402">
    <property type="component" value="Unassembled WGS sequence"/>
</dbReference>
<gene>
    <name evidence="15" type="ORF">BVC80_1753g13</name>
</gene>
<evidence type="ECO:0000256" key="11">
    <source>
        <dbReference type="RuleBase" id="RU361232"/>
    </source>
</evidence>
<dbReference type="GO" id="GO:0004373">
    <property type="term" value="F:alpha-1,4-glucan glucosyltransferase (UDP-glucose donor) activity"/>
    <property type="evidence" value="ECO:0007669"/>
    <property type="project" value="InterPro"/>
</dbReference>
<feature type="compositionally biased region" description="Basic and acidic residues" evidence="12">
    <location>
        <begin position="217"/>
        <end position="241"/>
    </location>
</feature>
<comment type="similarity">
    <text evidence="3 11">Belongs to the glycosyltransferase 1 family. Bacterial/plant glycogen synthase subfamily.</text>
</comment>